<reference evidence="3 4" key="1">
    <citation type="submission" date="2024-01" db="EMBL/GenBank/DDBJ databases">
        <title>A draft genome for the cacao thread blight pathogen Marasmiellus scandens.</title>
        <authorList>
            <person name="Baruah I.K."/>
            <person name="Leung J."/>
            <person name="Bukari Y."/>
            <person name="Amoako-Attah I."/>
            <person name="Meinhardt L.W."/>
            <person name="Bailey B.A."/>
            <person name="Cohen S.P."/>
        </authorList>
    </citation>
    <scope>NUCLEOTIDE SEQUENCE [LARGE SCALE GENOMIC DNA]</scope>
    <source>
        <strain evidence="3 4">GH-19</strain>
    </source>
</reference>
<protein>
    <recommendedName>
        <fullName evidence="2">NAD-dependent epimerase/dehydratase domain-containing protein</fullName>
    </recommendedName>
</protein>
<dbReference type="PANTHER" id="PTHR48079">
    <property type="entry name" value="PROTEIN YEEZ"/>
    <property type="match status" value="1"/>
</dbReference>
<evidence type="ECO:0000256" key="1">
    <source>
        <dbReference type="SAM" id="SignalP"/>
    </source>
</evidence>
<organism evidence="3 4">
    <name type="scientific">Marasmiellus scandens</name>
    <dbReference type="NCBI Taxonomy" id="2682957"/>
    <lineage>
        <taxon>Eukaryota</taxon>
        <taxon>Fungi</taxon>
        <taxon>Dikarya</taxon>
        <taxon>Basidiomycota</taxon>
        <taxon>Agaricomycotina</taxon>
        <taxon>Agaricomycetes</taxon>
        <taxon>Agaricomycetidae</taxon>
        <taxon>Agaricales</taxon>
        <taxon>Marasmiineae</taxon>
        <taxon>Omphalotaceae</taxon>
        <taxon>Marasmiellus</taxon>
    </lineage>
</organism>
<dbReference type="EMBL" id="JBANRG010000060">
    <property type="protein sequence ID" value="KAK7442003.1"/>
    <property type="molecule type" value="Genomic_DNA"/>
</dbReference>
<feature type="signal peptide" evidence="1">
    <location>
        <begin position="1"/>
        <end position="19"/>
    </location>
</feature>
<proteinExistence type="predicted"/>
<dbReference type="Pfam" id="PF01370">
    <property type="entry name" value="Epimerase"/>
    <property type="match status" value="1"/>
</dbReference>
<name>A0ABR1IV40_9AGAR</name>
<keyword evidence="4" id="KW-1185">Reference proteome</keyword>
<accession>A0ABR1IV40</accession>
<dbReference type="InterPro" id="IPR001509">
    <property type="entry name" value="Epimerase_deHydtase"/>
</dbReference>
<evidence type="ECO:0000313" key="3">
    <source>
        <dbReference type="EMBL" id="KAK7442003.1"/>
    </source>
</evidence>
<dbReference type="Proteomes" id="UP001498398">
    <property type="component" value="Unassembled WGS sequence"/>
</dbReference>
<dbReference type="InterPro" id="IPR036291">
    <property type="entry name" value="NAD(P)-bd_dom_sf"/>
</dbReference>
<comment type="caution">
    <text evidence="3">The sequence shown here is derived from an EMBL/GenBank/DDBJ whole genome shotgun (WGS) entry which is preliminary data.</text>
</comment>
<dbReference type="InterPro" id="IPR051783">
    <property type="entry name" value="NAD(P)-dependent_oxidoreduct"/>
</dbReference>
<gene>
    <name evidence="3" type="ORF">VKT23_016281</name>
</gene>
<feature type="domain" description="NAD-dependent epimerase/dehydratase" evidence="2">
    <location>
        <begin position="3"/>
        <end position="211"/>
    </location>
</feature>
<dbReference type="SUPFAM" id="SSF51735">
    <property type="entry name" value="NAD(P)-binding Rossmann-fold domains"/>
    <property type="match status" value="1"/>
</dbReference>
<sequence>MKVLVLGASGFIGLPVCQALSRAGYIVYGQTRSSDKAKALAADEIIPIVCDSESDKWHHLVPTLDVVIDCLHTSTSPSLSESVLDSVSKAAKSLRPAGSPKLSFIFTSATGVHGESADGEIITDTTPCIKPTQISGWRKEHEEKVQAHPVLNGIVIRPSLLYGRSGSLFSVVFEEARKTGKVRWPGKPGARLPVIHQDDLAELYLKAAERAQVIGGMAFDAANDVSESVDGFLHRLAQVIGADGFEYREPEGFLDSILSQTFIVRPYLARSLLGWQPRKAGVADGLAVYYGAYLASVA</sequence>
<evidence type="ECO:0000259" key="2">
    <source>
        <dbReference type="Pfam" id="PF01370"/>
    </source>
</evidence>
<keyword evidence="1" id="KW-0732">Signal</keyword>
<dbReference type="Gene3D" id="3.40.50.720">
    <property type="entry name" value="NAD(P)-binding Rossmann-like Domain"/>
    <property type="match status" value="1"/>
</dbReference>
<evidence type="ECO:0000313" key="4">
    <source>
        <dbReference type="Proteomes" id="UP001498398"/>
    </source>
</evidence>
<dbReference type="PANTHER" id="PTHR48079:SF3">
    <property type="entry name" value="NAD-DEPENDENT EPIMERASE_DEHYDRATASE DOMAIN-CONTAINING PROTEIN"/>
    <property type="match status" value="1"/>
</dbReference>
<feature type="chain" id="PRO_5046498256" description="NAD-dependent epimerase/dehydratase domain-containing protein" evidence="1">
    <location>
        <begin position="20"/>
        <end position="298"/>
    </location>
</feature>